<keyword evidence="1" id="KW-0547">Nucleotide-binding</keyword>
<reference evidence="4 5" key="1">
    <citation type="submission" date="2016-08" db="EMBL/GenBank/DDBJ databases">
        <title>Genome sequencing of Lactobacillus plantarum JSA22, isolated from fermented soybean paste.</title>
        <authorList>
            <person name="Choi H.S."/>
        </authorList>
    </citation>
    <scope>NUCLEOTIDE SEQUENCE [LARGE SCALE GENOMIC DNA]</scope>
    <source>
        <strain evidence="4 5">JSA22</strain>
    </source>
</reference>
<dbReference type="InterPro" id="IPR027417">
    <property type="entry name" value="P-loop_NTPase"/>
</dbReference>
<dbReference type="EMBL" id="MCOL01000001">
    <property type="protein sequence ID" value="ODO61426.1"/>
    <property type="molecule type" value="Genomic_DNA"/>
</dbReference>
<dbReference type="GO" id="GO:0005524">
    <property type="term" value="F:ATP binding"/>
    <property type="evidence" value="ECO:0007669"/>
    <property type="project" value="UniProtKB-KW"/>
</dbReference>
<dbReference type="GO" id="GO:0030983">
    <property type="term" value="F:mismatched DNA binding"/>
    <property type="evidence" value="ECO:0007669"/>
    <property type="project" value="InterPro"/>
</dbReference>
<dbReference type="SUPFAM" id="SSF52540">
    <property type="entry name" value="P-loop containing nucleoside triphosphate hydrolases"/>
    <property type="match status" value="1"/>
</dbReference>
<evidence type="ECO:0000256" key="3">
    <source>
        <dbReference type="ARBA" id="ARBA00023125"/>
    </source>
</evidence>
<evidence type="ECO:0000256" key="1">
    <source>
        <dbReference type="ARBA" id="ARBA00022741"/>
    </source>
</evidence>
<proteinExistence type="predicted"/>
<dbReference type="RefSeq" id="WP_003640230.1">
    <property type="nucleotide sequence ID" value="NZ_AP028145.1"/>
</dbReference>
<dbReference type="InterPro" id="IPR000432">
    <property type="entry name" value="DNA_mismatch_repair_MutS_C"/>
</dbReference>
<dbReference type="GeneID" id="77217867"/>
<comment type="caution">
    <text evidence="4">The sequence shown here is derived from an EMBL/GenBank/DDBJ whole genome shotgun (WGS) entry which is preliminary data.</text>
</comment>
<dbReference type="GO" id="GO:0005829">
    <property type="term" value="C:cytosol"/>
    <property type="evidence" value="ECO:0007669"/>
    <property type="project" value="TreeGrafter"/>
</dbReference>
<sequence length="485" mass="55279">MQVNLITLEKQQYLDEWSLTTSQKAVMADLELQPIVDIMAADDHVIAKIATRLFFTPLTTSRALTWRQATVKHALMHPDYYEWLYQFTTTTIETVRQNFWELGHESASYHLYNKSRLLTQYLQAIGTILDKPLPDHPAPALQQWYQSLDTLFNGQLEPMKTFLRQVLFDHGYVLPAHLATNLDTTVDEVIDVVPPHRFQKVFTKLKIHAQGFEIAERDDHSAKALEHYKNQAVMKLATILVNVYQEVVNWFQELRLETGWLVGVIQLSRRLPAAPRCYATLASSMEAQQLINPLISLLLNQPAVANDFLPVQTALTVITGANQGGKTTFLRAVGLGELMAQAGMFVMATCYQTPPFEMVLTHFKREEDQGERHGKLDDELQRMDQLIHVMSTSSLVLMNESFASTNEHAGSQINFQITHGLLEAGVTVIAVSHQFEYTQLVQRYHCRPYFLVAQRQANGNRSYHMLPAAPKATSYGLDIYHRLIR</sequence>
<dbReference type="GO" id="GO:0140664">
    <property type="term" value="F:ATP-dependent DNA damage sensor activity"/>
    <property type="evidence" value="ECO:0007669"/>
    <property type="project" value="InterPro"/>
</dbReference>
<dbReference type="PATRIC" id="fig|1590.143.peg.1978"/>
<dbReference type="GO" id="GO:0006298">
    <property type="term" value="P:mismatch repair"/>
    <property type="evidence" value="ECO:0007669"/>
    <property type="project" value="InterPro"/>
</dbReference>
<name>A0A1E3KTP9_LACPN</name>
<dbReference type="Gene3D" id="3.40.50.300">
    <property type="entry name" value="P-loop containing nucleotide triphosphate hydrolases"/>
    <property type="match status" value="1"/>
</dbReference>
<keyword evidence="2" id="KW-0067">ATP-binding</keyword>
<evidence type="ECO:0000313" key="5">
    <source>
        <dbReference type="Proteomes" id="UP000094892"/>
    </source>
</evidence>
<dbReference type="PANTHER" id="PTHR11361:SF34">
    <property type="entry name" value="DNA MISMATCH REPAIR PROTEIN MSH1, MITOCHONDRIAL"/>
    <property type="match status" value="1"/>
</dbReference>
<evidence type="ECO:0000256" key="2">
    <source>
        <dbReference type="ARBA" id="ARBA00022840"/>
    </source>
</evidence>
<evidence type="ECO:0000313" key="4">
    <source>
        <dbReference type="EMBL" id="ODO61426.1"/>
    </source>
</evidence>
<keyword evidence="3" id="KW-0238">DNA-binding</keyword>
<dbReference type="Pfam" id="PF00488">
    <property type="entry name" value="MutS_V"/>
    <property type="match status" value="1"/>
</dbReference>
<dbReference type="Proteomes" id="UP000094892">
    <property type="component" value="Unassembled WGS sequence"/>
</dbReference>
<organism evidence="4 5">
    <name type="scientific">Lactiplantibacillus plantarum</name>
    <name type="common">Lactobacillus plantarum</name>
    <dbReference type="NCBI Taxonomy" id="1590"/>
    <lineage>
        <taxon>Bacteria</taxon>
        <taxon>Bacillati</taxon>
        <taxon>Bacillota</taxon>
        <taxon>Bacilli</taxon>
        <taxon>Lactobacillales</taxon>
        <taxon>Lactobacillaceae</taxon>
        <taxon>Lactiplantibacillus</taxon>
    </lineage>
</organism>
<dbReference type="AlphaFoldDB" id="A0A1E3KTP9"/>
<dbReference type="PANTHER" id="PTHR11361">
    <property type="entry name" value="DNA MISMATCH REPAIR PROTEIN MUTS FAMILY MEMBER"/>
    <property type="match status" value="1"/>
</dbReference>
<gene>
    <name evidence="4" type="ORF">LPJSA22_01404</name>
</gene>
<accession>A0A1E3KTP9</accession>
<protein>
    <submittedName>
        <fullName evidence="4">DNA mismatch repair protein msh-2</fullName>
    </submittedName>
</protein>
<dbReference type="InterPro" id="IPR045076">
    <property type="entry name" value="MutS"/>
</dbReference>
<dbReference type="SMART" id="SM00534">
    <property type="entry name" value="MUTSac"/>
    <property type="match status" value="1"/>
</dbReference>